<name>L2GPB7_VITCO</name>
<dbReference type="GeneID" id="19881176"/>
<sequence>MQQILSRKTTKNSRINLITKTIGKPKPLPRCSCSITADGPSLFYTFDGRALFFSADQEEPIISLPDETRKVVFPNTEDNAVIFLLSAKNKLECCDFTPTLSENRYIVTRNVVQIEKSCGKVFYMFKKDQHHFINECIFNGKKWIGQIAMINIEGSAVKLFASNGTFFYTVESKVFDSTGTYLGFCADFVYRYGDLMVTGIQKSGYYEISLLSVKTSYSIIESFNMQCSEVAKITAHHDLLIFQNLNELNLFKISTDTESFGIKYNIKHDYDVFDYDFSIVENSVYLYILADSKHFDSIDAILDSNIESYNITKLSTDNIKCFDGSFDLHSAPERANSGKSIANLGSRQSSPTKVKPDFDVNDADFFYDSLPTKKSSILREMESMSLAPSNSDMASEPKPRNNLLEEVRATLSKKKLSAQDQDLKQVEEPVKPIQDRFELYKSMSSDAASAPEIQLSKDENTYLDAALNGRDAQIHSKIHLNDKHSQYQLVDGAFSKENTSNLINPSDMMNVLNSIDKSLCEIRQYYKQTQSAIQSLSFREDQIRSLLKNIIVEALVPSVEACFNEMRIQMQTELKKILSSATRSAEDPKICLIKKHLTSGKPAQAIIELLKLDEKEIAANLSLFTPASIENVESNVLFMLLSKIYSLLQKSSSDLYFDLIYYCLVDIEIDDLSVENLQELSIMLRNIRETESFNKEKYSDLSCVIDIISKRIRKRARRDSSK</sequence>
<dbReference type="AlphaFoldDB" id="L2GPB7"/>
<dbReference type="Proteomes" id="UP000011082">
    <property type="component" value="Unassembled WGS sequence"/>
</dbReference>
<reference evidence="2" key="1">
    <citation type="submission" date="2011-05" db="EMBL/GenBank/DDBJ databases">
        <title>The genome sequence of Vittaforma corneae strain ATCC 50505.</title>
        <authorList>
            <consortium name="The Broad Institute Genome Sequencing Platform"/>
            <person name="Cuomo C."/>
            <person name="Didier E."/>
            <person name="Bowers L."/>
            <person name="Young S.K."/>
            <person name="Zeng Q."/>
            <person name="Gargeya S."/>
            <person name="Fitzgerald M."/>
            <person name="Haas B."/>
            <person name="Abouelleil A."/>
            <person name="Alvarado L."/>
            <person name="Arachchi H.M."/>
            <person name="Berlin A."/>
            <person name="Chapman S.B."/>
            <person name="Gearin G."/>
            <person name="Goldberg J."/>
            <person name="Griggs A."/>
            <person name="Gujja S."/>
            <person name="Hansen M."/>
            <person name="Heiman D."/>
            <person name="Howarth C."/>
            <person name="Larimer J."/>
            <person name="Lui A."/>
            <person name="MacDonald P.J.P."/>
            <person name="McCowen C."/>
            <person name="Montmayeur A."/>
            <person name="Murphy C."/>
            <person name="Neiman D."/>
            <person name="Pearson M."/>
            <person name="Priest M."/>
            <person name="Roberts A."/>
            <person name="Saif S."/>
            <person name="Shea T."/>
            <person name="Sisk P."/>
            <person name="Stolte C."/>
            <person name="Sykes S."/>
            <person name="Wortman J."/>
            <person name="Nusbaum C."/>
            <person name="Birren B."/>
        </authorList>
    </citation>
    <scope>NUCLEOTIDE SEQUENCE [LARGE SCALE GENOMIC DNA]</scope>
    <source>
        <strain evidence="2">ATCC 50505</strain>
    </source>
</reference>
<dbReference type="HOGENOM" id="CLU_404945_0_0_1"/>
<proteinExistence type="predicted"/>
<dbReference type="InParanoid" id="L2GPB7"/>
<dbReference type="VEuPathDB" id="MicrosporidiaDB:VICG_00458"/>
<evidence type="ECO:0000313" key="1">
    <source>
        <dbReference type="EMBL" id="ELA42360.1"/>
    </source>
</evidence>
<protein>
    <submittedName>
        <fullName evidence="1">Uncharacterized protein</fullName>
    </submittedName>
</protein>
<accession>L2GPB7</accession>
<dbReference type="OMA" id="CVENNKF"/>
<dbReference type="EMBL" id="JH370132">
    <property type="protein sequence ID" value="ELA42360.1"/>
    <property type="molecule type" value="Genomic_DNA"/>
</dbReference>
<dbReference type="OrthoDB" id="2196329at2759"/>
<keyword evidence="2" id="KW-1185">Reference proteome</keyword>
<dbReference type="RefSeq" id="XP_007603911.1">
    <property type="nucleotide sequence ID" value="XM_007603849.1"/>
</dbReference>
<gene>
    <name evidence="1" type="ORF">VICG_00458</name>
</gene>
<evidence type="ECO:0000313" key="2">
    <source>
        <dbReference type="Proteomes" id="UP000011082"/>
    </source>
</evidence>
<organism evidence="1 2">
    <name type="scientific">Vittaforma corneae (strain ATCC 50505)</name>
    <name type="common">Microsporidian parasite</name>
    <name type="synonym">Nosema corneum</name>
    <dbReference type="NCBI Taxonomy" id="993615"/>
    <lineage>
        <taxon>Eukaryota</taxon>
        <taxon>Fungi</taxon>
        <taxon>Fungi incertae sedis</taxon>
        <taxon>Microsporidia</taxon>
        <taxon>Nosematidae</taxon>
        <taxon>Vittaforma</taxon>
    </lineage>
</organism>